<keyword evidence="9" id="KW-0812">Transmembrane</keyword>
<keyword evidence="12" id="KW-1185">Reference proteome</keyword>
<dbReference type="Proteomes" id="UP000291758">
    <property type="component" value="Chromosome"/>
</dbReference>
<protein>
    <recommendedName>
        <fullName evidence="2">histidine kinase</fullName>
        <ecNumber evidence="2">2.7.13.3</ecNumber>
    </recommendedName>
</protein>
<dbReference type="InterPro" id="IPR036890">
    <property type="entry name" value="HATPase_C_sf"/>
</dbReference>
<dbReference type="GO" id="GO:0000155">
    <property type="term" value="F:phosphorelay sensor kinase activity"/>
    <property type="evidence" value="ECO:0007669"/>
    <property type="project" value="InterPro"/>
</dbReference>
<feature type="transmembrane region" description="Helical" evidence="9">
    <location>
        <begin position="65"/>
        <end position="81"/>
    </location>
</feature>
<dbReference type="PANTHER" id="PTHR24421">
    <property type="entry name" value="NITRATE/NITRITE SENSOR PROTEIN NARX-RELATED"/>
    <property type="match status" value="1"/>
</dbReference>
<dbReference type="InterPro" id="IPR011712">
    <property type="entry name" value="Sig_transdc_His_kin_sub3_dim/P"/>
</dbReference>
<accession>A0A4P6ENY5</accession>
<keyword evidence="3" id="KW-0597">Phosphoprotein</keyword>
<dbReference type="GO" id="GO:0005524">
    <property type="term" value="F:ATP binding"/>
    <property type="evidence" value="ECO:0007669"/>
    <property type="project" value="UniProtKB-KW"/>
</dbReference>
<dbReference type="Gene3D" id="1.20.5.1930">
    <property type="match status" value="1"/>
</dbReference>
<evidence type="ECO:0000313" key="12">
    <source>
        <dbReference type="Proteomes" id="UP000291758"/>
    </source>
</evidence>
<evidence type="ECO:0000256" key="7">
    <source>
        <dbReference type="ARBA" id="ARBA00022840"/>
    </source>
</evidence>
<evidence type="ECO:0000256" key="1">
    <source>
        <dbReference type="ARBA" id="ARBA00000085"/>
    </source>
</evidence>
<keyword evidence="7" id="KW-0067">ATP-binding</keyword>
<evidence type="ECO:0000256" key="4">
    <source>
        <dbReference type="ARBA" id="ARBA00022679"/>
    </source>
</evidence>
<keyword evidence="5" id="KW-0547">Nucleotide-binding</keyword>
<dbReference type="EMBL" id="CP035495">
    <property type="protein sequence ID" value="QAY63453.1"/>
    <property type="molecule type" value="Genomic_DNA"/>
</dbReference>
<keyword evidence="9" id="KW-1133">Transmembrane helix</keyword>
<dbReference type="RefSeq" id="WP_129204548.1">
    <property type="nucleotide sequence ID" value="NZ_CP035495.1"/>
</dbReference>
<dbReference type="PANTHER" id="PTHR24421:SF10">
    <property type="entry name" value="NITRATE_NITRITE SENSOR PROTEIN NARQ"/>
    <property type="match status" value="1"/>
</dbReference>
<keyword evidence="8" id="KW-0902">Two-component regulatory system</keyword>
<gene>
    <name evidence="11" type="ORF">ET495_09535</name>
</gene>
<dbReference type="AlphaFoldDB" id="A0A4P6ENY5"/>
<dbReference type="GO" id="GO:0016020">
    <property type="term" value="C:membrane"/>
    <property type="evidence" value="ECO:0007669"/>
    <property type="project" value="InterPro"/>
</dbReference>
<dbReference type="InterPro" id="IPR050482">
    <property type="entry name" value="Sensor_HK_TwoCompSys"/>
</dbReference>
<comment type="catalytic activity">
    <reaction evidence="1">
        <text>ATP + protein L-histidine = ADP + protein N-phospho-L-histidine.</text>
        <dbReference type="EC" id="2.7.13.3"/>
    </reaction>
</comment>
<evidence type="ECO:0000256" key="3">
    <source>
        <dbReference type="ARBA" id="ARBA00022553"/>
    </source>
</evidence>
<feature type="domain" description="Signal transduction histidine kinase subgroup 3 dimerisation and phosphoacceptor" evidence="10">
    <location>
        <begin position="217"/>
        <end position="280"/>
    </location>
</feature>
<evidence type="ECO:0000256" key="5">
    <source>
        <dbReference type="ARBA" id="ARBA00022741"/>
    </source>
</evidence>
<evidence type="ECO:0000256" key="6">
    <source>
        <dbReference type="ARBA" id="ARBA00022777"/>
    </source>
</evidence>
<sequence length="418" mass="43426">MSSPRPALLPPDDVVGAVGERARGRLSRWAARWGTATAVVTALFSSSVAAVFIDGHDSGTVSARAAVALLVGWVIAGGLVVRRRHPVVLTLVASGAALVLQLDTFVALLALTWVIASQRVRTALWCGAAATAATAVALARDLSRAPGDRVFAVHDEVTGALTSAPGPLSFWVAGVLLVAAAVGTGLVRRYRTEADSSYEARDHAVATLREQTARQDERELIAREVHDTVAHHIATIAMQASAFEVTQHDDAAKDAARQVRRSAQHAIAELRSLLTALRTGEGPGRDGASLGDLVALLDGLRERGLNVTGTVFVSDAEAASEVLARATFRIVQESLTNALKHAPGAVADVSVRAGRTVGVHVRVCNGLVPGLGPGPGTRSGLTGMGERATALGGTLRAGVVGNQFVVDARLPWSERALA</sequence>
<dbReference type="CDD" id="cd16917">
    <property type="entry name" value="HATPase_UhpB-NarQ-NarX-like"/>
    <property type="match status" value="1"/>
</dbReference>
<keyword evidence="9" id="KW-0472">Membrane</keyword>
<evidence type="ECO:0000259" key="10">
    <source>
        <dbReference type="Pfam" id="PF07730"/>
    </source>
</evidence>
<evidence type="ECO:0000256" key="2">
    <source>
        <dbReference type="ARBA" id="ARBA00012438"/>
    </source>
</evidence>
<feature type="transmembrane region" description="Helical" evidence="9">
    <location>
        <begin position="88"/>
        <end position="115"/>
    </location>
</feature>
<proteinExistence type="predicted"/>
<dbReference type="Gene3D" id="3.30.565.10">
    <property type="entry name" value="Histidine kinase-like ATPase, C-terminal domain"/>
    <property type="match status" value="1"/>
</dbReference>
<dbReference type="OrthoDB" id="227596at2"/>
<feature type="transmembrane region" description="Helical" evidence="9">
    <location>
        <begin position="168"/>
        <end position="187"/>
    </location>
</feature>
<evidence type="ECO:0000256" key="8">
    <source>
        <dbReference type="ARBA" id="ARBA00023012"/>
    </source>
</evidence>
<keyword evidence="6" id="KW-0418">Kinase</keyword>
<evidence type="ECO:0000256" key="9">
    <source>
        <dbReference type="SAM" id="Phobius"/>
    </source>
</evidence>
<dbReference type="KEGG" id="xyl:ET495_09535"/>
<organism evidence="11 12">
    <name type="scientific">Xylanimonas allomyrinae</name>
    <dbReference type="NCBI Taxonomy" id="2509459"/>
    <lineage>
        <taxon>Bacteria</taxon>
        <taxon>Bacillati</taxon>
        <taxon>Actinomycetota</taxon>
        <taxon>Actinomycetes</taxon>
        <taxon>Micrococcales</taxon>
        <taxon>Promicromonosporaceae</taxon>
        <taxon>Xylanimonas</taxon>
    </lineage>
</organism>
<dbReference type="Pfam" id="PF07730">
    <property type="entry name" value="HisKA_3"/>
    <property type="match status" value="1"/>
</dbReference>
<reference evidence="11 12" key="1">
    <citation type="submission" date="2019-01" db="EMBL/GenBank/DDBJ databases">
        <title>Genome sequencing of strain 2JSPR-7.</title>
        <authorList>
            <person name="Heo J."/>
            <person name="Kim S.-J."/>
            <person name="Kim J.-S."/>
            <person name="Hong S.-B."/>
            <person name="Kwon S.-W."/>
        </authorList>
    </citation>
    <scope>NUCLEOTIDE SEQUENCE [LARGE SCALE GENOMIC DNA]</scope>
    <source>
        <strain evidence="11 12">2JSPR-7</strain>
    </source>
</reference>
<feature type="transmembrane region" description="Helical" evidence="9">
    <location>
        <begin position="33"/>
        <end position="53"/>
    </location>
</feature>
<keyword evidence="4" id="KW-0808">Transferase</keyword>
<dbReference type="EC" id="2.7.13.3" evidence="2"/>
<name>A0A4P6ENY5_9MICO</name>
<evidence type="ECO:0000313" key="11">
    <source>
        <dbReference type="EMBL" id="QAY63453.1"/>
    </source>
</evidence>
<dbReference type="GO" id="GO:0046983">
    <property type="term" value="F:protein dimerization activity"/>
    <property type="evidence" value="ECO:0007669"/>
    <property type="project" value="InterPro"/>
</dbReference>